<evidence type="ECO:0000313" key="6">
    <source>
        <dbReference type="EMBL" id="KAL3840617.1"/>
    </source>
</evidence>
<dbReference type="PANTHER" id="PTHR10426:SF136">
    <property type="entry name" value="PROTEIN STRICTOSIDINE SYNTHASE-LIKE 9-LIKE"/>
    <property type="match status" value="1"/>
</dbReference>
<evidence type="ECO:0000256" key="2">
    <source>
        <dbReference type="ARBA" id="ARBA00009191"/>
    </source>
</evidence>
<proteinExistence type="inferred from homology"/>
<dbReference type="Proteomes" id="UP001634393">
    <property type="component" value="Unassembled WGS sequence"/>
</dbReference>
<comment type="similarity">
    <text evidence="2">Belongs to the strictosidine synthase family.</text>
</comment>
<name>A0ABD3TU60_9LAMI</name>
<evidence type="ECO:0000256" key="1">
    <source>
        <dbReference type="ARBA" id="ARBA00004116"/>
    </source>
</evidence>
<dbReference type="AlphaFoldDB" id="A0ABD3TU60"/>
<accession>A0ABD3TU60</accession>
<sequence length="680" mass="74033">MKITPTSFAGTFLQSDKPELIVHVEPIVDPSLCKETIPGGLSVNKKRAERGRSQLKLPLPSLGSESYAFDSGNSGPYTGLNDGRIVKFQDSETGFVDFATTTSNRSKELCDGTNGSKMNTTTSLLYIADAYHGLFVVGLGGGVATKLSGETHFDYADGIDIDPIEGVIYITDLGNVFSQTNRTTGILQGGRLLKYDPHTKKCDVILTGLSMPAGLAVSKDGTFLLISEYSNRRITRFWVKGPKANTSETFLELPGNPDNIKRTKSGDFWVAVVIQEWLPKKIVFPVGQKISAEGQILQTVNFFAEYNATGITEIHEHLGTYYVASLNTDFVVFGFNSFSKLPLPSVGSESLTFDSENGLYTGLNDGRIVKLIDPESGFVDFATTISNRSKKLCDGTKGDLKICGKPIGLEFYQKTKELYFVDAYLGLFVVGKEGGVATQLSGGTHFDFADAIDIDTTTGVIYITDIGDILLRNPNMSDILFRGDDRGGRLLKYDPKTKKIDVLLKGLAMPAGLAISKDGSFVLITEYLTSKITRFWIKGPKANTSETLVQLPGNPDNIKRTSSGEFWVAVNIQKLQPTLTVFPLGQKISAEGKILQTVNFYGEYNATYITEVQEHHGTVYVASINTGFVGVYKGLSTRRSANSIYEHGIDSVIPSENSSEVESATVELCNKSPSGLTDIK</sequence>
<evidence type="ECO:0000256" key="3">
    <source>
        <dbReference type="ARBA" id="ARBA00022554"/>
    </source>
</evidence>
<comment type="caution">
    <text evidence="6">The sequence shown here is derived from an EMBL/GenBank/DDBJ whole genome shotgun (WGS) entry which is preliminary data.</text>
</comment>
<reference evidence="6 7" key="1">
    <citation type="submission" date="2024-12" db="EMBL/GenBank/DDBJ databases">
        <title>The unique morphological basis and parallel evolutionary history of personate flowers in Penstemon.</title>
        <authorList>
            <person name="Depatie T.H."/>
            <person name="Wessinger C.A."/>
        </authorList>
    </citation>
    <scope>NUCLEOTIDE SEQUENCE [LARGE SCALE GENOMIC DNA]</scope>
    <source>
        <strain evidence="6">WTNN_2</strain>
        <tissue evidence="6">Leaf</tissue>
    </source>
</reference>
<gene>
    <name evidence="6" type="ORF">ACJIZ3_025208</name>
</gene>
<comment type="subcellular location">
    <subcellularLocation>
        <location evidence="1">Vacuole</location>
    </subcellularLocation>
</comment>
<keyword evidence="4" id="KW-0325">Glycoprotein</keyword>
<feature type="domain" description="Strictosidine synthase conserved region" evidence="5">
    <location>
        <begin position="450"/>
        <end position="540"/>
    </location>
</feature>
<dbReference type="SUPFAM" id="SSF63829">
    <property type="entry name" value="Calcium-dependent phosphotriesterase"/>
    <property type="match status" value="2"/>
</dbReference>
<dbReference type="PANTHER" id="PTHR10426">
    <property type="entry name" value="STRICTOSIDINE SYNTHASE-RELATED"/>
    <property type="match status" value="1"/>
</dbReference>
<protein>
    <recommendedName>
        <fullName evidence="5">Strictosidine synthase conserved region domain-containing protein</fullName>
    </recommendedName>
</protein>
<dbReference type="InterPro" id="IPR011042">
    <property type="entry name" value="6-blade_b-propeller_TolB-like"/>
</dbReference>
<keyword evidence="3" id="KW-0926">Vacuole</keyword>
<keyword evidence="7" id="KW-1185">Reference proteome</keyword>
<evidence type="ECO:0000256" key="4">
    <source>
        <dbReference type="ARBA" id="ARBA00023180"/>
    </source>
</evidence>
<feature type="domain" description="Strictosidine synthase conserved region" evidence="5">
    <location>
        <begin position="157"/>
        <end position="242"/>
    </location>
</feature>
<dbReference type="Pfam" id="PF03088">
    <property type="entry name" value="Str_synth"/>
    <property type="match status" value="2"/>
</dbReference>
<dbReference type="Gene3D" id="2.120.10.30">
    <property type="entry name" value="TolB, C-terminal domain"/>
    <property type="match status" value="2"/>
</dbReference>
<evidence type="ECO:0000259" key="5">
    <source>
        <dbReference type="Pfam" id="PF03088"/>
    </source>
</evidence>
<dbReference type="EMBL" id="JBJXBP010000003">
    <property type="protein sequence ID" value="KAL3840617.1"/>
    <property type="molecule type" value="Genomic_DNA"/>
</dbReference>
<dbReference type="GO" id="GO:0005773">
    <property type="term" value="C:vacuole"/>
    <property type="evidence" value="ECO:0007669"/>
    <property type="project" value="UniProtKB-SubCell"/>
</dbReference>
<evidence type="ECO:0000313" key="7">
    <source>
        <dbReference type="Proteomes" id="UP001634393"/>
    </source>
</evidence>
<dbReference type="Pfam" id="PF20067">
    <property type="entry name" value="SSL_N"/>
    <property type="match status" value="1"/>
</dbReference>
<organism evidence="6 7">
    <name type="scientific">Penstemon smallii</name>
    <dbReference type="NCBI Taxonomy" id="265156"/>
    <lineage>
        <taxon>Eukaryota</taxon>
        <taxon>Viridiplantae</taxon>
        <taxon>Streptophyta</taxon>
        <taxon>Embryophyta</taxon>
        <taxon>Tracheophyta</taxon>
        <taxon>Spermatophyta</taxon>
        <taxon>Magnoliopsida</taxon>
        <taxon>eudicotyledons</taxon>
        <taxon>Gunneridae</taxon>
        <taxon>Pentapetalae</taxon>
        <taxon>asterids</taxon>
        <taxon>lamiids</taxon>
        <taxon>Lamiales</taxon>
        <taxon>Plantaginaceae</taxon>
        <taxon>Cheloneae</taxon>
        <taxon>Penstemon</taxon>
    </lineage>
</organism>
<dbReference type="InterPro" id="IPR018119">
    <property type="entry name" value="Strictosidine_synth_cons-reg"/>
</dbReference>